<dbReference type="RefSeq" id="XP_053580009.1">
    <property type="nucleotide sequence ID" value="XM_053736443.1"/>
</dbReference>
<gene>
    <name evidence="2" type="ORF">GCK72_025680</name>
</gene>
<feature type="compositionally biased region" description="Basic and acidic residues" evidence="1">
    <location>
        <begin position="419"/>
        <end position="444"/>
    </location>
</feature>
<proteinExistence type="predicted"/>
<feature type="compositionally biased region" description="Basic and acidic residues" evidence="1">
    <location>
        <begin position="28"/>
        <end position="48"/>
    </location>
</feature>
<sequence length="787" mass="92939">MAHIMGVGGRDFSPTQEQPPRKRKRRGRLTDAEKLEKEKRQKDMDNGRHAGYLLTNQADYERSQRDFLIMQHGARAALRPDVNAMDSDDEEERWYTPYRFETEDMLPTYVKKAYREREYEFFCLICQTTIKNKDFLDHVPTCAQEKNAQFEDEAAAIALYKSSDQYLNQELSKLRERMELEYLHACLNPERRLEMACGLCDTLDEHKAGMCMHDFQKTAFRIEANKIVQSAISELFDFWELKKQSGLNQISVKYAEKYEKEKALSAEQAHVGTLYMLTAPALYQHYPCLWQRVSAAALAKLRSISDERRESRETGKMYHIGDGDAPRLDIENQFEGGIGMEFLPAEMIQIIVGPNQPNERHRFLRPEIRPEQIDDVYQPVMHRPEANYHIALHQNEPQDFVIGERPLDARERRALIRERRAARAARQQERQQEGQQEEHEHQEAQQEDPVAHDVPLGFRVPVPRAVNENRMLNMQLQLRQIDQLLENRASDSEEEEERRLVSRHESVDLMPVFVRRAYRNRAKQFQCPICHGTIENKNYMEHLSPCAEEKNASYEEKEKAECMFKFSDYYFMERIYALRERLELEYLDATLDPNRRVQMACELCATLEEHKNGKCMNDNQEAAFKSAANQIVQQAISNCLDFFEYKKQIELQMITDEYTEERAKLDIILTEQKDKAFADEMVKNVVRGESFAKDRVIFNMNERKLEFSRSKQRFYMIMVEKQTTRIVKYITKTKGMDLLRTILEYRVENNMEELTEPRDSNFNKTRQRGLGFHRRPRFRQPGRFLPV</sequence>
<protein>
    <submittedName>
        <fullName evidence="2">Uncharacterized protein</fullName>
    </submittedName>
</protein>
<dbReference type="AlphaFoldDB" id="A0A6A5G337"/>
<dbReference type="CTD" id="9807783"/>
<dbReference type="KEGG" id="crq:GCK72_025680"/>
<dbReference type="GeneID" id="9807783"/>
<feature type="region of interest" description="Disordered" evidence="1">
    <location>
        <begin position="419"/>
        <end position="454"/>
    </location>
</feature>
<evidence type="ECO:0000313" key="2">
    <source>
        <dbReference type="EMBL" id="KAF1749213.1"/>
    </source>
</evidence>
<name>A0A6A5G337_CAERE</name>
<organism evidence="2 3">
    <name type="scientific">Caenorhabditis remanei</name>
    <name type="common">Caenorhabditis vulgaris</name>
    <dbReference type="NCBI Taxonomy" id="31234"/>
    <lineage>
        <taxon>Eukaryota</taxon>
        <taxon>Metazoa</taxon>
        <taxon>Ecdysozoa</taxon>
        <taxon>Nematoda</taxon>
        <taxon>Chromadorea</taxon>
        <taxon>Rhabditida</taxon>
        <taxon>Rhabditina</taxon>
        <taxon>Rhabditomorpha</taxon>
        <taxon>Rhabditoidea</taxon>
        <taxon>Rhabditidae</taxon>
        <taxon>Peloderinae</taxon>
        <taxon>Caenorhabditis</taxon>
    </lineage>
</organism>
<comment type="caution">
    <text evidence="2">The sequence shown here is derived from an EMBL/GenBank/DDBJ whole genome shotgun (WGS) entry which is preliminary data.</text>
</comment>
<dbReference type="EMBL" id="WUAV01000006">
    <property type="protein sequence ID" value="KAF1749213.1"/>
    <property type="molecule type" value="Genomic_DNA"/>
</dbReference>
<dbReference type="Proteomes" id="UP000483820">
    <property type="component" value="Chromosome X"/>
</dbReference>
<evidence type="ECO:0000313" key="3">
    <source>
        <dbReference type="Proteomes" id="UP000483820"/>
    </source>
</evidence>
<feature type="region of interest" description="Disordered" evidence="1">
    <location>
        <begin position="1"/>
        <end position="50"/>
    </location>
</feature>
<accession>A0A6A5G337</accession>
<evidence type="ECO:0000256" key="1">
    <source>
        <dbReference type="SAM" id="MobiDB-lite"/>
    </source>
</evidence>
<reference evidence="2 3" key="1">
    <citation type="submission" date="2019-12" db="EMBL/GenBank/DDBJ databases">
        <title>Chromosome-level assembly of the Caenorhabditis remanei genome.</title>
        <authorList>
            <person name="Teterina A.A."/>
            <person name="Willis J.H."/>
            <person name="Phillips P.C."/>
        </authorList>
    </citation>
    <scope>NUCLEOTIDE SEQUENCE [LARGE SCALE GENOMIC DNA]</scope>
    <source>
        <strain evidence="2 3">PX506</strain>
        <tissue evidence="2">Whole organism</tissue>
    </source>
</reference>